<sequence length="129" mass="14968">MDLNNFRRDHLWGSRRWYRPESAGRNYKLESKESSELNVMIPVSDVNKQATTLKFDGEVCPISDSPFRILRIKFACKRLRLVLASLACTSQKMDECPKPVRPLRKTSRGMTESLASKCDPRRTSNEDFR</sequence>
<keyword evidence="3" id="KW-1185">Reference proteome</keyword>
<dbReference type="Proteomes" id="UP001461498">
    <property type="component" value="Unassembled WGS sequence"/>
</dbReference>
<dbReference type="EMBL" id="JAPXFL010000002">
    <property type="protein sequence ID" value="KAK9511217.1"/>
    <property type="molecule type" value="Genomic_DNA"/>
</dbReference>
<name>A0AAW1DLN3_9HEMI</name>
<gene>
    <name evidence="2" type="ORF">O3M35_005817</name>
</gene>
<evidence type="ECO:0000313" key="2">
    <source>
        <dbReference type="EMBL" id="KAK9511217.1"/>
    </source>
</evidence>
<evidence type="ECO:0000256" key="1">
    <source>
        <dbReference type="SAM" id="MobiDB-lite"/>
    </source>
</evidence>
<comment type="caution">
    <text evidence="2">The sequence shown here is derived from an EMBL/GenBank/DDBJ whole genome shotgun (WGS) entry which is preliminary data.</text>
</comment>
<feature type="region of interest" description="Disordered" evidence="1">
    <location>
        <begin position="97"/>
        <end position="129"/>
    </location>
</feature>
<accession>A0AAW1DLN3</accession>
<feature type="compositionally biased region" description="Basic and acidic residues" evidence="1">
    <location>
        <begin position="118"/>
        <end position="129"/>
    </location>
</feature>
<proteinExistence type="predicted"/>
<organism evidence="2 3">
    <name type="scientific">Rhynocoris fuscipes</name>
    <dbReference type="NCBI Taxonomy" id="488301"/>
    <lineage>
        <taxon>Eukaryota</taxon>
        <taxon>Metazoa</taxon>
        <taxon>Ecdysozoa</taxon>
        <taxon>Arthropoda</taxon>
        <taxon>Hexapoda</taxon>
        <taxon>Insecta</taxon>
        <taxon>Pterygota</taxon>
        <taxon>Neoptera</taxon>
        <taxon>Paraneoptera</taxon>
        <taxon>Hemiptera</taxon>
        <taxon>Heteroptera</taxon>
        <taxon>Panheteroptera</taxon>
        <taxon>Cimicomorpha</taxon>
        <taxon>Reduviidae</taxon>
        <taxon>Harpactorinae</taxon>
        <taxon>Harpactorini</taxon>
        <taxon>Rhynocoris</taxon>
    </lineage>
</organism>
<reference evidence="2 3" key="1">
    <citation type="submission" date="2022-12" db="EMBL/GenBank/DDBJ databases">
        <title>Chromosome-level genome assembly of true bugs.</title>
        <authorList>
            <person name="Ma L."/>
            <person name="Li H."/>
        </authorList>
    </citation>
    <scope>NUCLEOTIDE SEQUENCE [LARGE SCALE GENOMIC DNA]</scope>
    <source>
        <strain evidence="2">Lab_2022b</strain>
    </source>
</reference>
<dbReference type="AlphaFoldDB" id="A0AAW1DLN3"/>
<protein>
    <submittedName>
        <fullName evidence="2">Uncharacterized protein</fullName>
    </submittedName>
</protein>
<evidence type="ECO:0000313" key="3">
    <source>
        <dbReference type="Proteomes" id="UP001461498"/>
    </source>
</evidence>